<dbReference type="InterPro" id="IPR012677">
    <property type="entry name" value="Nucleotide-bd_a/b_plait_sf"/>
</dbReference>
<evidence type="ECO:0000256" key="2">
    <source>
        <dbReference type="ARBA" id="ARBA00002388"/>
    </source>
</evidence>
<dbReference type="PANTHER" id="PTHR45843:SF1">
    <property type="entry name" value="PEPTIDYL-PROLYL CIS-TRANS ISOMERASE-LIKE 4"/>
    <property type="match status" value="1"/>
</dbReference>
<sequence length="520" mass="59576">MSVMLETSLGDLIIDLEVDKCPRTCENFIKLCKLKYYALNAFFNVSKNFIAQSGDPTATGTGGESLASYVYSQSPSGSRPPRYFTPEILNSLKHTHKGTLSMAVAPIDPPGCGSQFFITLADNVDYLDGKHAVFGHVIEGLDTLDKINDAFTDKEGRPLQDIRIRHVEILEDPFPDPDNFMPIPQSPLRPPDDLSKVRIADTEDPNAVIPEEEAEELRRRTEAASSALTLEMIGDLPFAAVRPPENILFVCKLNPVTQDEDLELIFSRFGKILSCEVVRDKKSGDSLQYAFIEFDEREAAEQAYFKMQNVLVDDRRIWVDFSQSVAKMNRSMLSSSNPTGRGGRGGRGDRGGRGGNYGGRRDGDRDRDRDRERDSGWSSRQSGPDPRRERTHRNDDRHRGSRGRDASDSRRAPPPAVPMSSSRDVRGTEGYGLVFDDESAPSSGGSRRDRERSPRRERDRDRVRSPRRDRDREEDDRDRRDRDRNRRDRERNGDRERYRERSRERENERYRERDDRDRRR</sequence>
<keyword evidence="7 10" id="KW-0413">Isomerase</keyword>
<dbReference type="InterPro" id="IPR035542">
    <property type="entry name" value="CRIP"/>
</dbReference>
<dbReference type="PRINTS" id="PR00153">
    <property type="entry name" value="CSAPPISMRASE"/>
</dbReference>
<dbReference type="EMBL" id="ATAM02000002">
    <property type="protein sequence ID" value="KAL0253853.1"/>
    <property type="molecule type" value="Genomic_DNA"/>
</dbReference>
<evidence type="ECO:0000256" key="4">
    <source>
        <dbReference type="ARBA" id="ARBA00010739"/>
    </source>
</evidence>
<dbReference type="PANTHER" id="PTHR45843">
    <property type="entry name" value="PEPTIDYL-PROLYL CIS-TRANS ISOMERASE-LIKE 4"/>
    <property type="match status" value="1"/>
</dbReference>
<feature type="compositionally biased region" description="Basic and acidic residues" evidence="11">
    <location>
        <begin position="446"/>
        <end position="520"/>
    </location>
</feature>
<gene>
    <name evidence="14" type="ORF">I308_101231</name>
</gene>
<evidence type="ECO:0000256" key="6">
    <source>
        <dbReference type="ARBA" id="ARBA00023110"/>
    </source>
</evidence>
<dbReference type="SUPFAM" id="SSF54928">
    <property type="entry name" value="RNA-binding domain, RBD"/>
    <property type="match status" value="1"/>
</dbReference>
<feature type="domain" description="PPIase cyclophilin-type" evidence="12">
    <location>
        <begin position="6"/>
        <end position="169"/>
    </location>
</feature>
<dbReference type="Gene3D" id="2.40.100.10">
    <property type="entry name" value="Cyclophilin-like"/>
    <property type="match status" value="1"/>
</dbReference>
<evidence type="ECO:0000256" key="1">
    <source>
        <dbReference type="ARBA" id="ARBA00000971"/>
    </source>
</evidence>
<feature type="compositionally biased region" description="Polar residues" evidence="11">
    <location>
        <begin position="330"/>
        <end position="339"/>
    </location>
</feature>
<keyword evidence="6 10" id="KW-0697">Rotamase</keyword>
<accession>A0ABR3BZP4</accession>
<comment type="catalytic activity">
    <reaction evidence="1 10">
        <text>[protein]-peptidylproline (omega=180) = [protein]-peptidylproline (omega=0)</text>
        <dbReference type="Rhea" id="RHEA:16237"/>
        <dbReference type="Rhea" id="RHEA-COMP:10747"/>
        <dbReference type="Rhea" id="RHEA-COMP:10748"/>
        <dbReference type="ChEBI" id="CHEBI:83833"/>
        <dbReference type="ChEBI" id="CHEBI:83834"/>
        <dbReference type="EC" id="5.2.1.8"/>
    </reaction>
</comment>
<evidence type="ECO:0000256" key="9">
    <source>
        <dbReference type="PROSITE-ProRule" id="PRU00176"/>
    </source>
</evidence>
<organism evidence="14 15">
    <name type="scientific">Cryptococcus tetragattii IND107</name>
    <dbReference type="NCBI Taxonomy" id="1296105"/>
    <lineage>
        <taxon>Eukaryota</taxon>
        <taxon>Fungi</taxon>
        <taxon>Dikarya</taxon>
        <taxon>Basidiomycota</taxon>
        <taxon>Agaricomycotina</taxon>
        <taxon>Tremellomycetes</taxon>
        <taxon>Tremellales</taxon>
        <taxon>Cryptococcaceae</taxon>
        <taxon>Cryptococcus</taxon>
        <taxon>Cryptococcus gattii species complex</taxon>
    </lineage>
</organism>
<dbReference type="InterPro" id="IPR029000">
    <property type="entry name" value="Cyclophilin-like_dom_sf"/>
</dbReference>
<dbReference type="Gene3D" id="3.30.70.330">
    <property type="match status" value="1"/>
</dbReference>
<feature type="region of interest" description="Disordered" evidence="11">
    <location>
        <begin position="330"/>
        <end position="520"/>
    </location>
</feature>
<feature type="domain" description="RRM" evidence="13">
    <location>
        <begin position="246"/>
        <end position="324"/>
    </location>
</feature>
<dbReference type="PROSITE" id="PS50102">
    <property type="entry name" value="RRM"/>
    <property type="match status" value="1"/>
</dbReference>
<feature type="compositionally biased region" description="Basic and acidic residues" evidence="11">
    <location>
        <begin position="385"/>
        <end position="411"/>
    </location>
</feature>
<dbReference type="EC" id="5.2.1.8" evidence="10"/>
<keyword evidence="5 9" id="KW-0694">RNA-binding</keyword>
<dbReference type="Proteomes" id="UP000054399">
    <property type="component" value="Unassembled WGS sequence"/>
</dbReference>
<evidence type="ECO:0000256" key="10">
    <source>
        <dbReference type="RuleBase" id="RU365081"/>
    </source>
</evidence>
<evidence type="ECO:0000256" key="3">
    <source>
        <dbReference type="ARBA" id="ARBA00004123"/>
    </source>
</evidence>
<dbReference type="InterPro" id="IPR002130">
    <property type="entry name" value="Cyclophilin-type_PPIase_dom"/>
</dbReference>
<dbReference type="InterPro" id="IPR035538">
    <property type="entry name" value="Cyclophilin_PPIL4"/>
</dbReference>
<protein>
    <recommendedName>
        <fullName evidence="10">Peptidyl-prolyl cis-trans isomerase</fullName>
        <shortName evidence="10">PPIase</shortName>
        <ecNumber evidence="10">5.2.1.8</ecNumber>
    </recommendedName>
</protein>
<dbReference type="Pfam" id="PF00076">
    <property type="entry name" value="RRM_1"/>
    <property type="match status" value="1"/>
</dbReference>
<evidence type="ECO:0000256" key="7">
    <source>
        <dbReference type="ARBA" id="ARBA00023235"/>
    </source>
</evidence>
<evidence type="ECO:0000313" key="15">
    <source>
        <dbReference type="Proteomes" id="UP000054399"/>
    </source>
</evidence>
<comment type="subcellular location">
    <subcellularLocation>
        <location evidence="3 10">Nucleus</location>
    </subcellularLocation>
</comment>
<dbReference type="PROSITE" id="PS50072">
    <property type="entry name" value="CSA_PPIASE_2"/>
    <property type="match status" value="1"/>
</dbReference>
<keyword evidence="8 10" id="KW-0539">Nucleus</keyword>
<name>A0ABR3BZP4_9TREE</name>
<dbReference type="SUPFAM" id="SSF50891">
    <property type="entry name" value="Cyclophilin-like"/>
    <property type="match status" value="1"/>
</dbReference>
<comment type="similarity">
    <text evidence="4 10">Belongs to the cyclophilin-type PPIase family. PPIL4 subfamily.</text>
</comment>
<dbReference type="GeneID" id="91988089"/>
<evidence type="ECO:0000313" key="14">
    <source>
        <dbReference type="EMBL" id="KAL0253853.1"/>
    </source>
</evidence>
<evidence type="ECO:0000256" key="8">
    <source>
        <dbReference type="ARBA" id="ARBA00023242"/>
    </source>
</evidence>
<dbReference type="SMART" id="SM00360">
    <property type="entry name" value="RRM"/>
    <property type="match status" value="1"/>
</dbReference>
<feature type="compositionally biased region" description="Basic and acidic residues" evidence="11">
    <location>
        <begin position="359"/>
        <end position="375"/>
    </location>
</feature>
<dbReference type="Pfam" id="PF00160">
    <property type="entry name" value="Pro_isomerase"/>
    <property type="match status" value="1"/>
</dbReference>
<dbReference type="CDD" id="cd12235">
    <property type="entry name" value="RRM_PPIL4"/>
    <property type="match status" value="1"/>
</dbReference>
<reference evidence="14 15" key="2">
    <citation type="submission" date="2024-01" db="EMBL/GenBank/DDBJ databases">
        <title>Comparative genomics of Cryptococcus and Kwoniella reveals pathogenesis evolution and contrasting modes of karyotype evolution via chromosome fusion or intercentromeric recombination.</title>
        <authorList>
            <person name="Coelho M.A."/>
            <person name="David-Palma M."/>
            <person name="Shea T."/>
            <person name="Bowers K."/>
            <person name="Mcginley-Smith S."/>
            <person name="Mohammad A.W."/>
            <person name="Gnirke A."/>
            <person name="Yurkov A.M."/>
            <person name="Nowrousian M."/>
            <person name="Sun S."/>
            <person name="Cuomo C.A."/>
            <person name="Heitman J."/>
        </authorList>
    </citation>
    <scope>NUCLEOTIDE SEQUENCE [LARGE SCALE GENOMIC DNA]</scope>
    <source>
        <strain evidence="14 15">IND107</strain>
    </source>
</reference>
<proteinExistence type="inferred from homology"/>
<dbReference type="InterPro" id="IPR000504">
    <property type="entry name" value="RRM_dom"/>
</dbReference>
<evidence type="ECO:0000259" key="12">
    <source>
        <dbReference type="PROSITE" id="PS50072"/>
    </source>
</evidence>
<evidence type="ECO:0000259" key="13">
    <source>
        <dbReference type="PROSITE" id="PS50102"/>
    </source>
</evidence>
<keyword evidence="15" id="KW-1185">Reference proteome</keyword>
<evidence type="ECO:0000256" key="5">
    <source>
        <dbReference type="ARBA" id="ARBA00022884"/>
    </source>
</evidence>
<evidence type="ECO:0000256" key="11">
    <source>
        <dbReference type="SAM" id="MobiDB-lite"/>
    </source>
</evidence>
<dbReference type="InterPro" id="IPR035979">
    <property type="entry name" value="RBD_domain_sf"/>
</dbReference>
<comment type="function">
    <text evidence="2 10">PPIases accelerate the folding of proteins. It catalyzes the cis-trans isomerization of proline imidic peptide bonds in oligopeptides.</text>
</comment>
<dbReference type="CDD" id="cd01921">
    <property type="entry name" value="cyclophilin_RRM"/>
    <property type="match status" value="1"/>
</dbReference>
<reference evidence="15" key="1">
    <citation type="submission" date="2015-01" db="EMBL/GenBank/DDBJ databases">
        <title>The Genome Sequence of Cryptococcus gattii MMRL2647.</title>
        <authorList>
            <consortium name="The Broad Institute Genomics Platform"/>
            <person name="Cuomo C."/>
            <person name="Litvintseva A."/>
            <person name="Chen Y."/>
            <person name="Heitman J."/>
            <person name="Sun S."/>
            <person name="Springer D."/>
            <person name="Dromer F."/>
            <person name="Young S."/>
            <person name="Zeng Q."/>
            <person name="Gargeya S."/>
            <person name="Abouelleil A."/>
            <person name="Alvarado L."/>
            <person name="Chapman S.B."/>
            <person name="Gainer-Dewar J."/>
            <person name="Goldberg J."/>
            <person name="Griggs A."/>
            <person name="Gujja S."/>
            <person name="Hansen M."/>
            <person name="Howarth C."/>
            <person name="Imamovic A."/>
            <person name="Larimer J."/>
            <person name="Murphy C."/>
            <person name="Naylor J."/>
            <person name="Pearson M."/>
            <person name="Priest M."/>
            <person name="Roberts A."/>
            <person name="Saif S."/>
            <person name="Shea T."/>
            <person name="Sykes S."/>
            <person name="Wortman J."/>
            <person name="Nusbaum C."/>
            <person name="Birren B."/>
        </authorList>
    </citation>
    <scope>NUCLEOTIDE SEQUENCE [LARGE SCALE GENOMIC DNA]</scope>
    <source>
        <strain evidence="15">IND107</strain>
    </source>
</reference>
<dbReference type="RefSeq" id="XP_066616074.1">
    <property type="nucleotide sequence ID" value="XM_066755788.1"/>
</dbReference>
<comment type="caution">
    <text evidence="14">The sequence shown here is derived from an EMBL/GenBank/DDBJ whole genome shotgun (WGS) entry which is preliminary data.</text>
</comment>